<organism evidence="20 21">
    <name type="scientific">Pelobates cultripes</name>
    <name type="common">Western spadefoot toad</name>
    <dbReference type="NCBI Taxonomy" id="61616"/>
    <lineage>
        <taxon>Eukaryota</taxon>
        <taxon>Metazoa</taxon>
        <taxon>Chordata</taxon>
        <taxon>Craniata</taxon>
        <taxon>Vertebrata</taxon>
        <taxon>Euteleostomi</taxon>
        <taxon>Amphibia</taxon>
        <taxon>Batrachia</taxon>
        <taxon>Anura</taxon>
        <taxon>Pelobatoidea</taxon>
        <taxon>Pelobatidae</taxon>
        <taxon>Pelobates</taxon>
    </lineage>
</organism>
<dbReference type="Gene3D" id="2.60.40.10">
    <property type="entry name" value="Immunoglobulins"/>
    <property type="match status" value="2"/>
</dbReference>
<feature type="chain" id="PRO_5042095897" description="Tissue factor" evidence="17">
    <location>
        <begin position="24"/>
        <end position="311"/>
    </location>
</feature>
<evidence type="ECO:0000256" key="8">
    <source>
        <dbReference type="ARBA" id="ARBA00022729"/>
    </source>
</evidence>
<dbReference type="GO" id="GO:0004896">
    <property type="term" value="F:cytokine receptor activity"/>
    <property type="evidence" value="ECO:0007669"/>
    <property type="project" value="TreeGrafter"/>
</dbReference>
<evidence type="ECO:0000256" key="4">
    <source>
        <dbReference type="ARBA" id="ARBA00011184"/>
    </source>
</evidence>
<evidence type="ECO:0000256" key="17">
    <source>
        <dbReference type="SAM" id="SignalP"/>
    </source>
</evidence>
<dbReference type="EMBL" id="OW240919">
    <property type="protein sequence ID" value="CAH2311462.1"/>
    <property type="molecule type" value="Genomic_DNA"/>
</dbReference>
<evidence type="ECO:0000256" key="1">
    <source>
        <dbReference type="ARBA" id="ARBA00002201"/>
    </source>
</evidence>
<keyword evidence="7" id="KW-0356">Hemostasis</keyword>
<comment type="function">
    <text evidence="1">Initiates blood coagulation by forming a complex with circulating factor VII or VIIa. The [TF:VIIa] complex activates factors IX or X by specific limited proteolysis. TF plays a role in normal hemostasis by initiating the cell-surface assembly and propagation of the coagulation protease cascade.</text>
</comment>
<keyword evidence="13" id="KW-1015">Disulfide bond</keyword>
<comment type="subcellular location">
    <subcellularLocation>
        <location evidence="2">Membrane</location>
        <topology evidence="2">Single-pass type I membrane protein</topology>
    </subcellularLocation>
</comment>
<keyword evidence="21" id="KW-1185">Reference proteome</keyword>
<keyword evidence="9" id="KW-1133">Transmembrane helix</keyword>
<keyword evidence="6" id="KW-0812">Transmembrane</keyword>
<evidence type="ECO:0000256" key="2">
    <source>
        <dbReference type="ARBA" id="ARBA00004479"/>
    </source>
</evidence>
<feature type="domain" description="Fibronectin type-III" evidence="18">
    <location>
        <begin position="11"/>
        <end position="104"/>
    </location>
</feature>
<evidence type="ECO:0000256" key="5">
    <source>
        <dbReference type="ARBA" id="ARBA00018722"/>
    </source>
</evidence>
<reference evidence="20" key="1">
    <citation type="submission" date="2022-03" db="EMBL/GenBank/DDBJ databases">
        <authorList>
            <person name="Alioto T."/>
            <person name="Alioto T."/>
            <person name="Gomez Garrido J."/>
        </authorList>
    </citation>
    <scope>NUCLEOTIDE SEQUENCE</scope>
</reference>
<dbReference type="InterPro" id="IPR003961">
    <property type="entry name" value="FN3_dom"/>
</dbReference>
<feature type="signal peptide" evidence="17">
    <location>
        <begin position="1"/>
        <end position="23"/>
    </location>
</feature>
<dbReference type="PANTHER" id="PTHR20859:SF22">
    <property type="entry name" value="TISSUE FACTOR"/>
    <property type="match status" value="1"/>
</dbReference>
<keyword evidence="11" id="KW-0472">Membrane</keyword>
<evidence type="ECO:0000256" key="16">
    <source>
        <dbReference type="ARBA" id="ARBA00031171"/>
    </source>
</evidence>
<dbReference type="InterPro" id="IPR001187">
    <property type="entry name" value="Tissue_factor"/>
</dbReference>
<evidence type="ECO:0000313" key="20">
    <source>
        <dbReference type="EMBL" id="CAH2311462.1"/>
    </source>
</evidence>
<evidence type="ECO:0000256" key="7">
    <source>
        <dbReference type="ARBA" id="ARBA00022696"/>
    </source>
</evidence>
<keyword evidence="8 17" id="KW-0732">Signal</keyword>
<accession>A0AAD1WK02</accession>
<dbReference type="PANTHER" id="PTHR20859">
    <property type="entry name" value="INTERFERON/INTERLEUKIN RECEPTOR"/>
    <property type="match status" value="1"/>
</dbReference>
<keyword evidence="12" id="KW-0564">Palmitate</keyword>
<evidence type="ECO:0000256" key="9">
    <source>
        <dbReference type="ARBA" id="ARBA00022989"/>
    </source>
</evidence>
<evidence type="ECO:0000259" key="18">
    <source>
        <dbReference type="Pfam" id="PF01108"/>
    </source>
</evidence>
<evidence type="ECO:0000259" key="19">
    <source>
        <dbReference type="Pfam" id="PF09294"/>
    </source>
</evidence>
<comment type="subunit">
    <text evidence="4">Interacts with HSPE; the interaction, inhibited by heparin, promotes the generation of activated factor X and activates coagulation in the presence of activated factor VII.</text>
</comment>
<dbReference type="Pfam" id="PF09294">
    <property type="entry name" value="Interfer-bind"/>
    <property type="match status" value="1"/>
</dbReference>
<evidence type="ECO:0000256" key="15">
    <source>
        <dbReference type="ARBA" id="ARBA00023288"/>
    </source>
</evidence>
<protein>
    <recommendedName>
        <fullName evidence="5">Tissue factor</fullName>
    </recommendedName>
    <alternativeName>
        <fullName evidence="16">Coagulation factor III</fullName>
    </alternativeName>
</protein>
<dbReference type="AlphaFoldDB" id="A0AAD1WK02"/>
<proteinExistence type="inferred from homology"/>
<dbReference type="Pfam" id="PF01108">
    <property type="entry name" value="Tissue_fac"/>
    <property type="match status" value="1"/>
</dbReference>
<dbReference type="GO" id="GO:0007596">
    <property type="term" value="P:blood coagulation"/>
    <property type="evidence" value="ECO:0007669"/>
    <property type="project" value="UniProtKB-KW"/>
</dbReference>
<evidence type="ECO:0000256" key="12">
    <source>
        <dbReference type="ARBA" id="ARBA00023139"/>
    </source>
</evidence>
<evidence type="ECO:0000256" key="13">
    <source>
        <dbReference type="ARBA" id="ARBA00023157"/>
    </source>
</evidence>
<evidence type="ECO:0000256" key="6">
    <source>
        <dbReference type="ARBA" id="ARBA00022692"/>
    </source>
</evidence>
<evidence type="ECO:0000256" key="11">
    <source>
        <dbReference type="ARBA" id="ARBA00023136"/>
    </source>
</evidence>
<dbReference type="FunFam" id="2.60.40.10:FF:000899">
    <property type="entry name" value="Tissue factor"/>
    <property type="match status" value="1"/>
</dbReference>
<evidence type="ECO:0000313" key="21">
    <source>
        <dbReference type="Proteomes" id="UP001295444"/>
    </source>
</evidence>
<comment type="similarity">
    <text evidence="3">Belongs to the tissue factor family.</text>
</comment>
<keyword evidence="10" id="KW-0094">Blood coagulation</keyword>
<gene>
    <name evidence="20" type="ORF">PECUL_23A031509</name>
</gene>
<evidence type="ECO:0000256" key="10">
    <source>
        <dbReference type="ARBA" id="ARBA00023084"/>
    </source>
</evidence>
<keyword evidence="14" id="KW-0325">Glycoprotein</keyword>
<dbReference type="PRINTS" id="PR00346">
    <property type="entry name" value="TISSUEFACTOR"/>
</dbReference>
<dbReference type="GO" id="GO:0005886">
    <property type="term" value="C:plasma membrane"/>
    <property type="evidence" value="ECO:0007669"/>
    <property type="project" value="TreeGrafter"/>
</dbReference>
<feature type="domain" description="Interferon/interleukin receptor" evidence="19">
    <location>
        <begin position="124"/>
        <end position="231"/>
    </location>
</feature>
<dbReference type="SUPFAM" id="SSF49265">
    <property type="entry name" value="Fibronectin type III"/>
    <property type="match status" value="2"/>
</dbReference>
<dbReference type="InterPro" id="IPR036116">
    <property type="entry name" value="FN3_sf"/>
</dbReference>
<evidence type="ECO:0000256" key="3">
    <source>
        <dbReference type="ARBA" id="ARBA00009197"/>
    </source>
</evidence>
<keyword evidence="15" id="KW-0449">Lipoprotein</keyword>
<evidence type="ECO:0000256" key="14">
    <source>
        <dbReference type="ARBA" id="ARBA00023180"/>
    </source>
</evidence>
<dbReference type="InterPro" id="IPR050650">
    <property type="entry name" value="Type-II_Cytokine-TF_Rcpt"/>
</dbReference>
<name>A0AAD1WK02_PELCU</name>
<dbReference type="Proteomes" id="UP001295444">
    <property type="component" value="Chromosome 08"/>
</dbReference>
<dbReference type="InterPro" id="IPR013783">
    <property type="entry name" value="Ig-like_fold"/>
</dbReference>
<dbReference type="InterPro" id="IPR015373">
    <property type="entry name" value="Interferon/interleukin_rcp_dom"/>
</dbReference>
<sequence length="311" mass="35996">MNTLYLPLHFLLCSALCFQWTAALDSKELKTAVNIIWSSVNFKTILEWEPTPVNHTYSVDVSGEYSDWKTKCFYTKETECDVSNLLEDVNDTYTARIISNVKDSEHIEEFPYADSVPFTPYKQTKLGKPVIEQFELDKESGKLHVFVKDAVTPFAFPNNTFKTVRDIFQSDFMYTLFYRKASSTGRKQATSGTNEIVINVDKGESYCFYVRATIPSRKVDRDSPNSAEICTPSNGSNAIHNPAPEFLTLCVSSFRHFKWMLIRWLFGGVDHFIFPLLKTFHSFHKASPCKQTHYREYMCYFLQVKWVHCIC</sequence>